<dbReference type="EMBL" id="UINC01045322">
    <property type="protein sequence ID" value="SVB51951.1"/>
    <property type="molecule type" value="Genomic_DNA"/>
</dbReference>
<reference evidence="2" key="1">
    <citation type="submission" date="2018-05" db="EMBL/GenBank/DDBJ databases">
        <authorList>
            <person name="Lanie J.A."/>
            <person name="Ng W.-L."/>
            <person name="Kazmierczak K.M."/>
            <person name="Andrzejewski T.M."/>
            <person name="Davidsen T.M."/>
            <person name="Wayne K.J."/>
            <person name="Tettelin H."/>
            <person name="Glass J.I."/>
            <person name="Rusch D."/>
            <person name="Podicherti R."/>
            <person name="Tsui H.-C.T."/>
            <person name="Winkler M.E."/>
        </authorList>
    </citation>
    <scope>NUCLEOTIDE SEQUENCE</scope>
</reference>
<feature type="region of interest" description="Disordered" evidence="1">
    <location>
        <begin position="1"/>
        <end position="21"/>
    </location>
</feature>
<sequence>MSDQSDHNPNRPPPEFQQPEYIEEDTISFFGFILILARQ</sequence>
<organism evidence="2">
    <name type="scientific">marine metagenome</name>
    <dbReference type="NCBI Taxonomy" id="408172"/>
    <lineage>
        <taxon>unclassified sequences</taxon>
        <taxon>metagenomes</taxon>
        <taxon>ecological metagenomes</taxon>
    </lineage>
</organism>
<protein>
    <submittedName>
        <fullName evidence="2">Uncharacterized protein</fullName>
    </submittedName>
</protein>
<gene>
    <name evidence="2" type="ORF">METZ01_LOCUS204805</name>
</gene>
<evidence type="ECO:0000256" key="1">
    <source>
        <dbReference type="SAM" id="MobiDB-lite"/>
    </source>
</evidence>
<feature type="non-terminal residue" evidence="2">
    <location>
        <position position="39"/>
    </location>
</feature>
<proteinExistence type="predicted"/>
<accession>A0A382EPM0</accession>
<evidence type="ECO:0000313" key="2">
    <source>
        <dbReference type="EMBL" id="SVB51951.1"/>
    </source>
</evidence>
<name>A0A382EPM0_9ZZZZ</name>
<dbReference type="AlphaFoldDB" id="A0A382EPM0"/>